<dbReference type="AlphaFoldDB" id="A0A067KUL9"/>
<dbReference type="EMBL" id="KK914462">
    <property type="protein sequence ID" value="KDP35975.1"/>
    <property type="molecule type" value="Genomic_DNA"/>
</dbReference>
<organism evidence="1 2">
    <name type="scientific">Jatropha curcas</name>
    <name type="common">Barbados nut</name>
    <dbReference type="NCBI Taxonomy" id="180498"/>
    <lineage>
        <taxon>Eukaryota</taxon>
        <taxon>Viridiplantae</taxon>
        <taxon>Streptophyta</taxon>
        <taxon>Embryophyta</taxon>
        <taxon>Tracheophyta</taxon>
        <taxon>Spermatophyta</taxon>
        <taxon>Magnoliopsida</taxon>
        <taxon>eudicotyledons</taxon>
        <taxon>Gunneridae</taxon>
        <taxon>Pentapetalae</taxon>
        <taxon>rosids</taxon>
        <taxon>fabids</taxon>
        <taxon>Malpighiales</taxon>
        <taxon>Euphorbiaceae</taxon>
        <taxon>Crotonoideae</taxon>
        <taxon>Jatropheae</taxon>
        <taxon>Jatropha</taxon>
    </lineage>
</organism>
<sequence length="94" mass="10185">MVVNLEHGLDASSFILDRMGQVAQGILETHLVSPYRMSPPSCTHRASIVPLVARGWGVQYGGHASHRVGRRPIVVKEIEKSGSEDSEDSASNMS</sequence>
<name>A0A067KUL9_JATCU</name>
<evidence type="ECO:0000313" key="2">
    <source>
        <dbReference type="Proteomes" id="UP000027138"/>
    </source>
</evidence>
<keyword evidence="2" id="KW-1185">Reference proteome</keyword>
<protein>
    <submittedName>
        <fullName evidence="1">Uncharacterized protein</fullName>
    </submittedName>
</protein>
<gene>
    <name evidence="1" type="ORF">JCGZ_10534</name>
</gene>
<dbReference type="Proteomes" id="UP000027138">
    <property type="component" value="Unassembled WGS sequence"/>
</dbReference>
<evidence type="ECO:0000313" key="1">
    <source>
        <dbReference type="EMBL" id="KDP35975.1"/>
    </source>
</evidence>
<proteinExistence type="predicted"/>
<reference evidence="1 2" key="1">
    <citation type="journal article" date="2014" name="PLoS ONE">
        <title>Global Analysis of Gene Expression Profiles in Physic Nut (Jatropha curcas L.) Seedlings Exposed to Salt Stress.</title>
        <authorList>
            <person name="Zhang L."/>
            <person name="Zhang C."/>
            <person name="Wu P."/>
            <person name="Chen Y."/>
            <person name="Li M."/>
            <person name="Jiang H."/>
            <person name="Wu G."/>
        </authorList>
    </citation>
    <scope>NUCLEOTIDE SEQUENCE [LARGE SCALE GENOMIC DNA]</scope>
    <source>
        <strain evidence="2">cv. GZQX0401</strain>
        <tissue evidence="1">Young leaves</tissue>
    </source>
</reference>
<accession>A0A067KUL9</accession>